<feature type="region of interest" description="Disordered" evidence="1">
    <location>
        <begin position="1"/>
        <end position="45"/>
    </location>
</feature>
<keyword evidence="3" id="KW-1185">Reference proteome</keyword>
<accession>A0A6A5YV53</accession>
<proteinExistence type="predicted"/>
<evidence type="ECO:0000313" key="3">
    <source>
        <dbReference type="Proteomes" id="UP000799770"/>
    </source>
</evidence>
<evidence type="ECO:0000256" key="1">
    <source>
        <dbReference type="SAM" id="MobiDB-lite"/>
    </source>
</evidence>
<name>A0A6A5YV53_9PLEO</name>
<feature type="region of interest" description="Disordered" evidence="1">
    <location>
        <begin position="98"/>
        <end position="117"/>
    </location>
</feature>
<sequence>MSSTNTSTPKQTSSDQRTTNTTGTKESPQSSASNTPADHTTSESVREVFYADPYVDLQTPDGVHIVLSDVYREAIEEDIARRMGTGKVKLQDRGLRFVGEEDNSHAEDGKQGTNQNV</sequence>
<dbReference type="Proteomes" id="UP000799770">
    <property type="component" value="Unassembled WGS sequence"/>
</dbReference>
<dbReference type="AlphaFoldDB" id="A0A6A5YV53"/>
<reference evidence="2" key="1">
    <citation type="journal article" date="2020" name="Stud. Mycol.">
        <title>101 Dothideomycetes genomes: a test case for predicting lifestyles and emergence of pathogens.</title>
        <authorList>
            <person name="Haridas S."/>
            <person name="Albert R."/>
            <person name="Binder M."/>
            <person name="Bloem J."/>
            <person name="Labutti K."/>
            <person name="Salamov A."/>
            <person name="Andreopoulos B."/>
            <person name="Baker S."/>
            <person name="Barry K."/>
            <person name="Bills G."/>
            <person name="Bluhm B."/>
            <person name="Cannon C."/>
            <person name="Castanera R."/>
            <person name="Culley D."/>
            <person name="Daum C."/>
            <person name="Ezra D."/>
            <person name="Gonzalez J."/>
            <person name="Henrissat B."/>
            <person name="Kuo A."/>
            <person name="Liang C."/>
            <person name="Lipzen A."/>
            <person name="Lutzoni F."/>
            <person name="Magnuson J."/>
            <person name="Mondo S."/>
            <person name="Nolan M."/>
            <person name="Ohm R."/>
            <person name="Pangilinan J."/>
            <person name="Park H.-J."/>
            <person name="Ramirez L."/>
            <person name="Alfaro M."/>
            <person name="Sun H."/>
            <person name="Tritt A."/>
            <person name="Yoshinaga Y."/>
            <person name="Zwiers L.-H."/>
            <person name="Turgeon B."/>
            <person name="Goodwin S."/>
            <person name="Spatafora J."/>
            <person name="Crous P."/>
            <person name="Grigoriev I."/>
        </authorList>
    </citation>
    <scope>NUCLEOTIDE SEQUENCE</scope>
    <source>
        <strain evidence="2">CBS 627.86</strain>
    </source>
</reference>
<protein>
    <submittedName>
        <fullName evidence="2">Uncharacterized protein</fullName>
    </submittedName>
</protein>
<evidence type="ECO:0000313" key="2">
    <source>
        <dbReference type="EMBL" id="KAF2109958.1"/>
    </source>
</evidence>
<organism evidence="2 3">
    <name type="scientific">Lophiotrema nucula</name>
    <dbReference type="NCBI Taxonomy" id="690887"/>
    <lineage>
        <taxon>Eukaryota</taxon>
        <taxon>Fungi</taxon>
        <taxon>Dikarya</taxon>
        <taxon>Ascomycota</taxon>
        <taxon>Pezizomycotina</taxon>
        <taxon>Dothideomycetes</taxon>
        <taxon>Pleosporomycetidae</taxon>
        <taxon>Pleosporales</taxon>
        <taxon>Lophiotremataceae</taxon>
        <taxon>Lophiotrema</taxon>
    </lineage>
</organism>
<gene>
    <name evidence="2" type="ORF">BDV96DRAFT_691587</name>
</gene>
<dbReference type="EMBL" id="ML977340">
    <property type="protein sequence ID" value="KAF2109958.1"/>
    <property type="molecule type" value="Genomic_DNA"/>
</dbReference>
<feature type="compositionally biased region" description="Polar residues" evidence="1">
    <location>
        <begin position="1"/>
        <end position="39"/>
    </location>
</feature>
<feature type="compositionally biased region" description="Basic and acidic residues" evidence="1">
    <location>
        <begin position="98"/>
        <end position="110"/>
    </location>
</feature>